<dbReference type="RefSeq" id="WP_136962372.1">
    <property type="nucleotide sequence ID" value="NZ_CP039690.1"/>
</dbReference>
<dbReference type="SUPFAM" id="SSF46689">
    <property type="entry name" value="Homeodomain-like"/>
    <property type="match status" value="1"/>
</dbReference>
<dbReference type="InterPro" id="IPR050109">
    <property type="entry name" value="HTH-type_TetR-like_transc_reg"/>
</dbReference>
<evidence type="ECO:0000256" key="3">
    <source>
        <dbReference type="ARBA" id="ARBA00023125"/>
    </source>
</evidence>
<dbReference type="PANTHER" id="PTHR30055:SF175">
    <property type="entry name" value="HTH-TYPE TRANSCRIPTIONAL REPRESSOR KSTR2"/>
    <property type="match status" value="1"/>
</dbReference>
<keyword evidence="1" id="KW-0678">Repressor</keyword>
<keyword evidence="4" id="KW-0804">Transcription</keyword>
<gene>
    <name evidence="7" type="ORF">E8M01_23435</name>
</gene>
<evidence type="ECO:0000313" key="7">
    <source>
        <dbReference type="EMBL" id="QCI66934.1"/>
    </source>
</evidence>
<feature type="DNA-binding region" description="H-T-H motif" evidence="5">
    <location>
        <begin position="37"/>
        <end position="56"/>
    </location>
</feature>
<evidence type="ECO:0000256" key="2">
    <source>
        <dbReference type="ARBA" id="ARBA00023015"/>
    </source>
</evidence>
<dbReference type="GO" id="GO:0003700">
    <property type="term" value="F:DNA-binding transcription factor activity"/>
    <property type="evidence" value="ECO:0007669"/>
    <property type="project" value="TreeGrafter"/>
</dbReference>
<dbReference type="Proteomes" id="UP000298781">
    <property type="component" value="Chromosome"/>
</dbReference>
<dbReference type="KEGG" id="pstg:E8M01_23435"/>
<proteinExistence type="predicted"/>
<organism evidence="7 8">
    <name type="scientific">Phreatobacter stygius</name>
    <dbReference type="NCBI Taxonomy" id="1940610"/>
    <lineage>
        <taxon>Bacteria</taxon>
        <taxon>Pseudomonadati</taxon>
        <taxon>Pseudomonadota</taxon>
        <taxon>Alphaproteobacteria</taxon>
        <taxon>Hyphomicrobiales</taxon>
        <taxon>Phreatobacteraceae</taxon>
        <taxon>Phreatobacter</taxon>
    </lineage>
</organism>
<evidence type="ECO:0000259" key="6">
    <source>
        <dbReference type="PROSITE" id="PS50977"/>
    </source>
</evidence>
<evidence type="ECO:0000256" key="5">
    <source>
        <dbReference type="PROSITE-ProRule" id="PRU00335"/>
    </source>
</evidence>
<accession>A0A4D7AZV4</accession>
<dbReference type="InterPro" id="IPR041490">
    <property type="entry name" value="KstR2_TetR_C"/>
</dbReference>
<dbReference type="Pfam" id="PF00440">
    <property type="entry name" value="TetR_N"/>
    <property type="match status" value="1"/>
</dbReference>
<dbReference type="OrthoDB" id="9779746at2"/>
<evidence type="ECO:0000256" key="1">
    <source>
        <dbReference type="ARBA" id="ARBA00022491"/>
    </source>
</evidence>
<feature type="domain" description="HTH tetR-type" evidence="6">
    <location>
        <begin position="14"/>
        <end position="74"/>
    </location>
</feature>
<dbReference type="PROSITE" id="PS50977">
    <property type="entry name" value="HTH_TETR_2"/>
    <property type="match status" value="1"/>
</dbReference>
<keyword evidence="2" id="KW-0805">Transcription regulation</keyword>
<keyword evidence="8" id="KW-1185">Reference proteome</keyword>
<dbReference type="PANTHER" id="PTHR30055">
    <property type="entry name" value="HTH-TYPE TRANSCRIPTIONAL REGULATOR RUTR"/>
    <property type="match status" value="1"/>
</dbReference>
<dbReference type="SUPFAM" id="SSF48498">
    <property type="entry name" value="Tetracyclin repressor-like, C-terminal domain"/>
    <property type="match status" value="1"/>
</dbReference>
<sequence>MLWRSADLRQEQHDKKRRLILVTAARIFTDLGFHKATIDHIAAALEVTKPTIYYYIESKEDILYQITSQALADLDQALSADSDANLSAIERLERFCRIYGRIILTDFGICLAVVSDRSLGPASRKKLRLLKKEFETRVRRIVEDGRKDGSIVVDDARMFTFALFGAINWAPQWYSSSGALSPDEIISSVLAIFRKAAAGGADRRPRTSS</sequence>
<dbReference type="EMBL" id="CP039690">
    <property type="protein sequence ID" value="QCI66934.1"/>
    <property type="molecule type" value="Genomic_DNA"/>
</dbReference>
<dbReference type="PRINTS" id="PR00455">
    <property type="entry name" value="HTHTETR"/>
</dbReference>
<evidence type="ECO:0000313" key="8">
    <source>
        <dbReference type="Proteomes" id="UP000298781"/>
    </source>
</evidence>
<dbReference type="Gene3D" id="1.10.357.10">
    <property type="entry name" value="Tetracycline Repressor, domain 2"/>
    <property type="match status" value="1"/>
</dbReference>
<dbReference type="InterPro" id="IPR009057">
    <property type="entry name" value="Homeodomain-like_sf"/>
</dbReference>
<protein>
    <submittedName>
        <fullName evidence="7">TetR/AcrR family transcriptional regulator</fullName>
    </submittedName>
</protein>
<dbReference type="InterPro" id="IPR001647">
    <property type="entry name" value="HTH_TetR"/>
</dbReference>
<dbReference type="InterPro" id="IPR036271">
    <property type="entry name" value="Tet_transcr_reg_TetR-rel_C_sf"/>
</dbReference>
<keyword evidence="3 5" id="KW-0238">DNA-binding</keyword>
<dbReference type="Gene3D" id="1.10.10.60">
    <property type="entry name" value="Homeodomain-like"/>
    <property type="match status" value="1"/>
</dbReference>
<dbReference type="GO" id="GO:0000976">
    <property type="term" value="F:transcription cis-regulatory region binding"/>
    <property type="evidence" value="ECO:0007669"/>
    <property type="project" value="TreeGrafter"/>
</dbReference>
<dbReference type="AlphaFoldDB" id="A0A4D7AZV4"/>
<reference evidence="7 8" key="1">
    <citation type="submission" date="2019-04" db="EMBL/GenBank/DDBJ databases">
        <title>Phreatobacter aquaticus sp. nov.</title>
        <authorList>
            <person name="Choi A."/>
        </authorList>
    </citation>
    <scope>NUCLEOTIDE SEQUENCE [LARGE SCALE GENOMIC DNA]</scope>
    <source>
        <strain evidence="7 8">KCTC 52518</strain>
    </source>
</reference>
<name>A0A4D7AZV4_9HYPH</name>
<evidence type="ECO:0000256" key="4">
    <source>
        <dbReference type="ARBA" id="ARBA00023163"/>
    </source>
</evidence>
<dbReference type="Pfam" id="PF17932">
    <property type="entry name" value="TetR_C_24"/>
    <property type="match status" value="1"/>
</dbReference>